<keyword evidence="1" id="KW-1133">Transmembrane helix</keyword>
<name>E5WTP8_9BACE</name>
<gene>
    <name evidence="2" type="ORF">HMPREF1016_00049</name>
</gene>
<dbReference type="AlphaFoldDB" id="E5WTP8"/>
<dbReference type="Proteomes" id="UP000003246">
    <property type="component" value="Unassembled WGS sequence"/>
</dbReference>
<proteinExistence type="predicted"/>
<organism evidence="2">
    <name type="scientific">Bacteroides eggerthii 1_2_48FAA</name>
    <dbReference type="NCBI Taxonomy" id="665953"/>
    <lineage>
        <taxon>Bacteria</taxon>
        <taxon>Pseudomonadati</taxon>
        <taxon>Bacteroidota</taxon>
        <taxon>Bacteroidia</taxon>
        <taxon>Bacteroidales</taxon>
        <taxon>Bacteroidaceae</taxon>
        <taxon>Bacteroides</taxon>
    </lineage>
</organism>
<accession>E5WTP8</accession>
<keyword evidence="1" id="KW-0812">Transmembrane</keyword>
<dbReference type="HOGENOM" id="CLU_722902_0_0_10"/>
<feature type="transmembrane region" description="Helical" evidence="1">
    <location>
        <begin position="45"/>
        <end position="65"/>
    </location>
</feature>
<keyword evidence="1" id="KW-0472">Membrane</keyword>
<sequence>MGLLSIYPCVWVFLGPSVTDSGHVVPRFCLYECLLWGWESVNFNIMRRVLCLYSFFYIIVVSVFAQDKIGEMDFDRFWLPTEIEFREQNDCFKIRSSPSDTLKLGQLLSQVYNLNQAKLKSVTSYCNGKSERFMSNEVIADYDIFQPIRVRNSSVLDKMSDYLLVVECDNNNGGISRLLLHVSNAHGLVTSVNYRSICITFPDIDLCVPSSSPVKSTCVNFLVTYDFMDRNQIAFKADSIMNSAKKHLQNGTMSELEKDVLRVKNMDLSYQYGYAKWLLDNQRYLDASLQLLDMQYYIAQNVSLDSLWTNDDFGYVNDLLFSCYERTHQEQRLIMFNKIIGPASNKKIASLNRVTLFESILDPTIVLSLKKKVEDIEKKRNL</sequence>
<reference evidence="2" key="1">
    <citation type="submission" date="2010-10" db="EMBL/GenBank/DDBJ databases">
        <title>The Genome Sequence of Bacteroides eggerthii strain 1_2_48FAA.</title>
        <authorList>
            <consortium name="The Broad Institute Genome Sequencing Platform"/>
            <person name="Ward D."/>
            <person name="Earl A."/>
            <person name="Feldgarden M."/>
            <person name="Young S.K."/>
            <person name="Gargeya S."/>
            <person name="Zeng Q."/>
            <person name="Alvarado L."/>
            <person name="Berlin A."/>
            <person name="Bochicchio J."/>
            <person name="Chapman S.B."/>
            <person name="Chen Z."/>
            <person name="Freedman E."/>
            <person name="Gellesch M."/>
            <person name="Goldberg J."/>
            <person name="Griggs A."/>
            <person name="Gujja S."/>
            <person name="Heilman E."/>
            <person name="Heiman D."/>
            <person name="Howarth C."/>
            <person name="Mehta T."/>
            <person name="Neiman D."/>
            <person name="Pearson M."/>
            <person name="Roberts A."/>
            <person name="Saif S."/>
            <person name="Shea T."/>
            <person name="Shenoy N."/>
            <person name="Sisk P."/>
            <person name="Stolte C."/>
            <person name="Sykes S."/>
            <person name="White J."/>
            <person name="Yandava C."/>
            <person name="Allen-Vercoe E."/>
            <person name="Ambrose C."/>
            <person name="Strauss J."/>
            <person name="Daigneault M."/>
            <person name="Haas B."/>
            <person name="Nusbaum C."/>
            <person name="Birren B."/>
        </authorList>
    </citation>
    <scope>NUCLEOTIDE SEQUENCE [LARGE SCALE GENOMIC DNA]</scope>
    <source>
        <strain evidence="2">1_2_48FAA</strain>
    </source>
</reference>
<evidence type="ECO:0000256" key="1">
    <source>
        <dbReference type="SAM" id="Phobius"/>
    </source>
</evidence>
<evidence type="ECO:0000313" key="2">
    <source>
        <dbReference type="EMBL" id="EFV31720.1"/>
    </source>
</evidence>
<comment type="caution">
    <text evidence="2">The sequence shown here is derived from an EMBL/GenBank/DDBJ whole genome shotgun (WGS) entry which is preliminary data.</text>
</comment>
<dbReference type="EMBL" id="ACWG01000001">
    <property type="protein sequence ID" value="EFV31720.1"/>
    <property type="molecule type" value="Genomic_DNA"/>
</dbReference>
<protein>
    <submittedName>
        <fullName evidence="2">Uncharacterized protein</fullName>
    </submittedName>
</protein>